<protein>
    <submittedName>
        <fullName evidence="3">Uncharacterized protein</fullName>
    </submittedName>
</protein>
<name>A0A1J4MX43_9CRYT</name>
<reference evidence="3 4" key="1">
    <citation type="submission" date="2016-10" db="EMBL/GenBank/DDBJ databases">
        <title>Reductive evolution of mitochondrial metabolism and differential evolution of invasion-related proteins in Cryptosporidium.</title>
        <authorList>
            <person name="Liu S."/>
            <person name="Roellig D.M."/>
            <person name="Guo Y."/>
            <person name="Li N."/>
            <person name="Frace M.A."/>
            <person name="Tang K."/>
            <person name="Zhang L."/>
            <person name="Feng Y."/>
            <person name="Xiao L."/>
        </authorList>
    </citation>
    <scope>NUCLEOTIDE SEQUENCE [LARGE SCALE GENOMIC DNA]</scope>
    <source>
        <strain evidence="3">30847</strain>
    </source>
</reference>
<dbReference type="VEuPathDB" id="CryptoDB:cand_037230"/>
<dbReference type="Proteomes" id="UP000186804">
    <property type="component" value="Unassembled WGS sequence"/>
</dbReference>
<accession>A0A1J4MX43</accession>
<keyword evidence="4" id="KW-1185">Reference proteome</keyword>
<evidence type="ECO:0000256" key="1">
    <source>
        <dbReference type="ARBA" id="ARBA00022737"/>
    </source>
</evidence>
<dbReference type="OrthoDB" id="2423701at2759"/>
<dbReference type="InterPro" id="IPR039663">
    <property type="entry name" value="AIP/AIPL1/TTC9"/>
</dbReference>
<evidence type="ECO:0000313" key="3">
    <source>
        <dbReference type="EMBL" id="OII78075.1"/>
    </source>
</evidence>
<dbReference type="RefSeq" id="XP_067069921.1">
    <property type="nucleotide sequence ID" value="XM_067213948.1"/>
</dbReference>
<dbReference type="SUPFAM" id="SSF48452">
    <property type="entry name" value="TPR-like"/>
    <property type="match status" value="1"/>
</dbReference>
<dbReference type="PANTHER" id="PTHR11242">
    <property type="entry name" value="ARYL HYDROCARBON RECEPTOR INTERACTING PROTEIN RELATED"/>
    <property type="match status" value="1"/>
</dbReference>
<organism evidence="3 4">
    <name type="scientific">Cryptosporidium andersoni</name>
    <dbReference type="NCBI Taxonomy" id="117008"/>
    <lineage>
        <taxon>Eukaryota</taxon>
        <taxon>Sar</taxon>
        <taxon>Alveolata</taxon>
        <taxon>Apicomplexa</taxon>
        <taxon>Conoidasida</taxon>
        <taxon>Coccidia</taxon>
        <taxon>Eucoccidiorida</taxon>
        <taxon>Eimeriorina</taxon>
        <taxon>Cryptosporidiidae</taxon>
        <taxon>Cryptosporidium</taxon>
    </lineage>
</organism>
<sequence>MKTSSEAYEFCRDILENYSIYKDHINISTGCFHDRSKERELYERRTEEKLEAIGLFCKEGNILFAKNDYEGSITEYMNALIYIDYTFPETFEEEKELQRLKIRVHLNMAACKLKLKIYNDVQTHCRIVLDLDPKNIKAIYRSATAYFEDHKYDEALEKLSLILINIEYSKNNYICDDKDRIRESQEQSKDIVLPINSSGVQVHQDDVECFIKLRNLILNMKNNYNKESKILIKKMMNVGNN</sequence>
<dbReference type="PANTHER" id="PTHR11242:SF0">
    <property type="entry name" value="TPR_REGION DOMAIN-CONTAINING PROTEIN"/>
    <property type="match status" value="1"/>
</dbReference>
<keyword evidence="2" id="KW-0802">TPR repeat</keyword>
<keyword evidence="1" id="KW-0677">Repeat</keyword>
<dbReference type="AlphaFoldDB" id="A0A1J4MX43"/>
<comment type="caution">
    <text evidence="3">The sequence shown here is derived from an EMBL/GenBank/DDBJ whole genome shotgun (WGS) entry which is preliminary data.</text>
</comment>
<evidence type="ECO:0000313" key="4">
    <source>
        <dbReference type="Proteomes" id="UP000186804"/>
    </source>
</evidence>
<dbReference type="InterPro" id="IPR011990">
    <property type="entry name" value="TPR-like_helical_dom_sf"/>
</dbReference>
<proteinExistence type="predicted"/>
<dbReference type="Gene3D" id="1.25.40.10">
    <property type="entry name" value="Tetratricopeptide repeat domain"/>
    <property type="match status" value="1"/>
</dbReference>
<gene>
    <name evidence="3" type="ORF">cand_037230</name>
</gene>
<dbReference type="EMBL" id="LRBS01000010">
    <property type="protein sequence ID" value="OII78075.1"/>
    <property type="molecule type" value="Genomic_DNA"/>
</dbReference>
<evidence type="ECO:0000256" key="2">
    <source>
        <dbReference type="ARBA" id="ARBA00022803"/>
    </source>
</evidence>
<dbReference type="GeneID" id="92367907"/>